<evidence type="ECO:0000313" key="1">
    <source>
        <dbReference type="EMBL" id="MBF6300257.1"/>
    </source>
</evidence>
<proteinExistence type="predicted"/>
<evidence type="ECO:0000313" key="2">
    <source>
        <dbReference type="Proteomes" id="UP000702209"/>
    </source>
</evidence>
<dbReference type="EMBL" id="JADLQX010000017">
    <property type="protein sequence ID" value="MBF6300257.1"/>
    <property type="molecule type" value="Genomic_DNA"/>
</dbReference>
<dbReference type="RefSeq" id="WP_195131506.1">
    <property type="nucleotide sequence ID" value="NZ_JADLQX010000017.1"/>
</dbReference>
<accession>A0ABS0CWS5</accession>
<dbReference type="Proteomes" id="UP000702209">
    <property type="component" value="Unassembled WGS sequence"/>
</dbReference>
<sequence>MSDGKIIDLAIELRSLVWSWRMDDLMSLLVVFPWRDPIIESPDWARFDAGLGAGTCDVIGREGDAERIEVAVTNLAPDDATGRAAVRDAFNRATAALTGALGAPTVQIVGTVPEIRWDGGETTLLLTDLSLMVRLCLVTNTWLASYDETNATALQP</sequence>
<gene>
    <name evidence="1" type="ORF">IU459_22310</name>
</gene>
<dbReference type="Pfam" id="PF19818">
    <property type="entry name" value="DUF6301"/>
    <property type="match status" value="1"/>
</dbReference>
<protein>
    <submittedName>
        <fullName evidence="1">Uncharacterized protein</fullName>
    </submittedName>
</protein>
<organism evidence="1 2">
    <name type="scientific">Nocardia amamiensis</name>
    <dbReference type="NCBI Taxonomy" id="404578"/>
    <lineage>
        <taxon>Bacteria</taxon>
        <taxon>Bacillati</taxon>
        <taxon>Actinomycetota</taxon>
        <taxon>Actinomycetes</taxon>
        <taxon>Mycobacteriales</taxon>
        <taxon>Nocardiaceae</taxon>
        <taxon>Nocardia</taxon>
    </lineage>
</organism>
<keyword evidence="2" id="KW-1185">Reference proteome</keyword>
<name>A0ABS0CWS5_9NOCA</name>
<comment type="caution">
    <text evidence="1">The sequence shown here is derived from an EMBL/GenBank/DDBJ whole genome shotgun (WGS) entry which is preliminary data.</text>
</comment>
<dbReference type="InterPro" id="IPR046268">
    <property type="entry name" value="DUF6301"/>
</dbReference>
<reference evidence="1 2" key="1">
    <citation type="submission" date="2020-10" db="EMBL/GenBank/DDBJ databases">
        <title>Identification of Nocardia species via Next-generation sequencing and recognition of intraspecies genetic diversity.</title>
        <authorList>
            <person name="Li P."/>
            <person name="Li P."/>
            <person name="Lu B."/>
        </authorList>
    </citation>
    <scope>NUCLEOTIDE SEQUENCE [LARGE SCALE GENOMIC DNA]</scope>
    <source>
        <strain evidence="1 2">BJ06-0157</strain>
    </source>
</reference>